<sequence length="139" mass="15821">MRSRKVEATALQEVWGQDAEGAYDELSGDEEDEVREEYADGMQMHHPASWVKTQNDWTPVYRDLNGTEVYRKPFALVDPFAKKKRVRDALGNPIMAEPQYFCLPKNWRETGYLQKKASEKTSIAARACSDASTALRTSS</sequence>
<proteinExistence type="predicted"/>
<gene>
    <name evidence="1" type="primary">g2016</name>
    <name evidence="1" type="ORF">VP750_LOCUS1724</name>
</gene>
<name>A0ABP1FN76_9CHLO</name>
<dbReference type="EMBL" id="CAXHTA020000003">
    <property type="protein sequence ID" value="CAL5220065.1"/>
    <property type="molecule type" value="Genomic_DNA"/>
</dbReference>
<reference evidence="1 2" key="1">
    <citation type="submission" date="2024-06" db="EMBL/GenBank/DDBJ databases">
        <authorList>
            <person name="Kraege A."/>
            <person name="Thomma B."/>
        </authorList>
    </citation>
    <scope>NUCLEOTIDE SEQUENCE [LARGE SCALE GENOMIC DNA]</scope>
</reference>
<keyword evidence="2" id="KW-1185">Reference proteome</keyword>
<accession>A0ABP1FN76</accession>
<evidence type="ECO:0000313" key="2">
    <source>
        <dbReference type="Proteomes" id="UP001497392"/>
    </source>
</evidence>
<dbReference type="Proteomes" id="UP001497392">
    <property type="component" value="Unassembled WGS sequence"/>
</dbReference>
<comment type="caution">
    <text evidence="1">The sequence shown here is derived from an EMBL/GenBank/DDBJ whole genome shotgun (WGS) entry which is preliminary data.</text>
</comment>
<protein>
    <submittedName>
        <fullName evidence="1">G2016 protein</fullName>
    </submittedName>
</protein>
<organism evidence="1 2">
    <name type="scientific">Coccomyxa viridis</name>
    <dbReference type="NCBI Taxonomy" id="1274662"/>
    <lineage>
        <taxon>Eukaryota</taxon>
        <taxon>Viridiplantae</taxon>
        <taxon>Chlorophyta</taxon>
        <taxon>core chlorophytes</taxon>
        <taxon>Trebouxiophyceae</taxon>
        <taxon>Trebouxiophyceae incertae sedis</taxon>
        <taxon>Coccomyxaceae</taxon>
        <taxon>Coccomyxa</taxon>
    </lineage>
</organism>
<evidence type="ECO:0000313" key="1">
    <source>
        <dbReference type="EMBL" id="CAL5220065.1"/>
    </source>
</evidence>